<proteinExistence type="predicted"/>
<evidence type="ECO:0000313" key="2">
    <source>
        <dbReference type="EMBL" id="GFR76037.1"/>
    </source>
</evidence>
<evidence type="ECO:0000256" key="1">
    <source>
        <dbReference type="SAM" id="MobiDB-lite"/>
    </source>
</evidence>
<comment type="caution">
    <text evidence="2">The sequence shown here is derived from an EMBL/GenBank/DDBJ whole genome shotgun (WGS) entry which is preliminary data.</text>
</comment>
<gene>
    <name evidence="2" type="ORF">ElyMa_005791300</name>
</gene>
<organism evidence="2 3">
    <name type="scientific">Elysia marginata</name>
    <dbReference type="NCBI Taxonomy" id="1093978"/>
    <lineage>
        <taxon>Eukaryota</taxon>
        <taxon>Metazoa</taxon>
        <taxon>Spiralia</taxon>
        <taxon>Lophotrochozoa</taxon>
        <taxon>Mollusca</taxon>
        <taxon>Gastropoda</taxon>
        <taxon>Heterobranchia</taxon>
        <taxon>Euthyneura</taxon>
        <taxon>Panpulmonata</taxon>
        <taxon>Sacoglossa</taxon>
        <taxon>Placobranchoidea</taxon>
        <taxon>Plakobranchidae</taxon>
        <taxon>Elysia</taxon>
    </lineage>
</organism>
<accession>A0AAV4FRS8</accession>
<name>A0AAV4FRS8_9GAST</name>
<feature type="compositionally biased region" description="Polar residues" evidence="1">
    <location>
        <begin position="35"/>
        <end position="50"/>
    </location>
</feature>
<keyword evidence="3" id="KW-1185">Reference proteome</keyword>
<sequence length="123" mass="13484">MGLFSKSRVRRSSYRAMKPTSTPPSPPATPRRSENMSTTPSSSQRSDGYTNQLLLLPPVVGGGCGGACTMTKAQKMEKCLDILKNETDINQIVAKGFVRNILTRTPEKSVTAIVQEAKRELRK</sequence>
<dbReference type="AlphaFoldDB" id="A0AAV4FRS8"/>
<dbReference type="Proteomes" id="UP000762676">
    <property type="component" value="Unassembled WGS sequence"/>
</dbReference>
<reference evidence="2 3" key="1">
    <citation type="journal article" date="2021" name="Elife">
        <title>Chloroplast acquisition without the gene transfer in kleptoplastic sea slugs, Plakobranchus ocellatus.</title>
        <authorList>
            <person name="Maeda T."/>
            <person name="Takahashi S."/>
            <person name="Yoshida T."/>
            <person name="Shimamura S."/>
            <person name="Takaki Y."/>
            <person name="Nagai Y."/>
            <person name="Toyoda A."/>
            <person name="Suzuki Y."/>
            <person name="Arimoto A."/>
            <person name="Ishii H."/>
            <person name="Satoh N."/>
            <person name="Nishiyama T."/>
            <person name="Hasebe M."/>
            <person name="Maruyama T."/>
            <person name="Minagawa J."/>
            <person name="Obokata J."/>
            <person name="Shigenobu S."/>
        </authorList>
    </citation>
    <scope>NUCLEOTIDE SEQUENCE [LARGE SCALE GENOMIC DNA]</scope>
</reference>
<evidence type="ECO:0000313" key="3">
    <source>
        <dbReference type="Proteomes" id="UP000762676"/>
    </source>
</evidence>
<feature type="region of interest" description="Disordered" evidence="1">
    <location>
        <begin position="1"/>
        <end position="50"/>
    </location>
</feature>
<dbReference type="EMBL" id="BMAT01011622">
    <property type="protein sequence ID" value="GFR76037.1"/>
    <property type="molecule type" value="Genomic_DNA"/>
</dbReference>
<protein>
    <submittedName>
        <fullName evidence="2">Uncharacterized protein</fullName>
    </submittedName>
</protein>